<dbReference type="Proteomes" id="UP000002748">
    <property type="component" value="Unassembled WGS sequence"/>
</dbReference>
<protein>
    <submittedName>
        <fullName evidence="2">Uncharacterized protein</fullName>
    </submittedName>
</protein>
<dbReference type="AlphaFoldDB" id="J4UCA6"/>
<dbReference type="GeneID" id="25985836"/>
<reference evidence="2 3" key="1">
    <citation type="journal article" date="2012" name="Eukaryot. Cell">
        <title>Draft genome sequence of CBS 2479, the standard type strain of Trichosporon asahii.</title>
        <authorList>
            <person name="Yang R.Y."/>
            <person name="Li H.T."/>
            <person name="Zhu H."/>
            <person name="Zhou G.P."/>
            <person name="Wang M."/>
            <person name="Wang L."/>
        </authorList>
    </citation>
    <scope>NUCLEOTIDE SEQUENCE [LARGE SCALE GENOMIC DNA]</scope>
    <source>
        <strain evidence="3">ATCC 90039 / CBS 2479 / JCM 2466 / KCTC 7840 / NCYC 2677 / UAMH 7654</strain>
    </source>
</reference>
<sequence>MTKARFDDVGGGREFGVRVLESPSSLFCYPRSSSALPALIKSAADRYPVVGDPRDFAPCSLPASPAPTSGLDLDDYRNPTASFSDSQAVTLSYLSLTQCAAHFPPGTYGCAQVWSIPAPPQVPAGSVTSTDDRARFRPGHSQVVGRPGLLVSAAPSPHTPVSVKPVSDAEGTASRSNVVRLFGVDRATEPQSQKLGVGLGVGRTD</sequence>
<dbReference type="KEGG" id="tasa:A1Q1_02322"/>
<name>J4UCA6_TRIAS</name>
<evidence type="ECO:0000313" key="3">
    <source>
        <dbReference type="Proteomes" id="UP000002748"/>
    </source>
</evidence>
<dbReference type="HOGENOM" id="CLU_1338370_0_0_1"/>
<accession>J4UCA6</accession>
<feature type="region of interest" description="Disordered" evidence="1">
    <location>
        <begin position="123"/>
        <end position="142"/>
    </location>
</feature>
<dbReference type="EMBL" id="ALBS01000196">
    <property type="protein sequence ID" value="EJT48595.1"/>
    <property type="molecule type" value="Genomic_DNA"/>
</dbReference>
<comment type="caution">
    <text evidence="2">The sequence shown here is derived from an EMBL/GenBank/DDBJ whole genome shotgun (WGS) entry which is preliminary data.</text>
</comment>
<dbReference type="RefSeq" id="XP_014180742.1">
    <property type="nucleotide sequence ID" value="XM_014325267.1"/>
</dbReference>
<gene>
    <name evidence="2" type="ORF">A1Q1_02322</name>
</gene>
<organism evidence="2 3">
    <name type="scientific">Trichosporon asahii var. asahii (strain ATCC 90039 / CBS 2479 / JCM 2466 / KCTC 7840 / NBRC 103889/ NCYC 2677 / UAMH 7654)</name>
    <name type="common">Yeast</name>
    <dbReference type="NCBI Taxonomy" id="1186058"/>
    <lineage>
        <taxon>Eukaryota</taxon>
        <taxon>Fungi</taxon>
        <taxon>Dikarya</taxon>
        <taxon>Basidiomycota</taxon>
        <taxon>Agaricomycotina</taxon>
        <taxon>Tremellomycetes</taxon>
        <taxon>Trichosporonales</taxon>
        <taxon>Trichosporonaceae</taxon>
        <taxon>Trichosporon</taxon>
    </lineage>
</organism>
<evidence type="ECO:0000256" key="1">
    <source>
        <dbReference type="SAM" id="MobiDB-lite"/>
    </source>
</evidence>
<feature type="region of interest" description="Disordered" evidence="1">
    <location>
        <begin position="154"/>
        <end position="173"/>
    </location>
</feature>
<dbReference type="VEuPathDB" id="FungiDB:A1Q1_02322"/>
<proteinExistence type="predicted"/>
<evidence type="ECO:0000313" key="2">
    <source>
        <dbReference type="EMBL" id="EJT48595.1"/>
    </source>
</evidence>